<feature type="compositionally biased region" description="Basic and acidic residues" evidence="1">
    <location>
        <begin position="118"/>
        <end position="135"/>
    </location>
</feature>
<feature type="region of interest" description="Disordered" evidence="1">
    <location>
        <begin position="1"/>
        <end position="135"/>
    </location>
</feature>
<name>A0A1I8AJ14_9BILA</name>
<dbReference type="WBParaSite" id="L893_g5970.t1">
    <property type="protein sequence ID" value="L893_g5970.t1"/>
    <property type="gene ID" value="L893_g5970"/>
</dbReference>
<accession>A0A1I8AJ14</accession>
<evidence type="ECO:0000313" key="3">
    <source>
        <dbReference type="WBParaSite" id="L893_g5970.t1"/>
    </source>
</evidence>
<dbReference type="AlphaFoldDB" id="A0A1I8AJ14"/>
<feature type="compositionally biased region" description="Polar residues" evidence="1">
    <location>
        <begin position="10"/>
        <end position="20"/>
    </location>
</feature>
<dbReference type="Proteomes" id="UP000095287">
    <property type="component" value="Unplaced"/>
</dbReference>
<evidence type="ECO:0000313" key="2">
    <source>
        <dbReference type="Proteomes" id="UP000095287"/>
    </source>
</evidence>
<protein>
    <submittedName>
        <fullName evidence="3">Uncharacterized protein</fullName>
    </submittedName>
</protein>
<keyword evidence="2" id="KW-1185">Reference proteome</keyword>
<sequence length="135" mass="14643">MSHSFRGPRSTKSSFQNFSESPEDVLLETAARASLEELSAQTAEMVPHAHRTRPPPHALLHPRRLPYPVSDAAEAFPGNGGTREASSFGGALGAGHRTLSQLSGLEAQQRRNSGVRQQQHDGVLEHCERVGVREA</sequence>
<organism evidence="2 3">
    <name type="scientific">Steinernema glaseri</name>
    <dbReference type="NCBI Taxonomy" id="37863"/>
    <lineage>
        <taxon>Eukaryota</taxon>
        <taxon>Metazoa</taxon>
        <taxon>Ecdysozoa</taxon>
        <taxon>Nematoda</taxon>
        <taxon>Chromadorea</taxon>
        <taxon>Rhabditida</taxon>
        <taxon>Tylenchina</taxon>
        <taxon>Panagrolaimomorpha</taxon>
        <taxon>Strongyloidoidea</taxon>
        <taxon>Steinernematidae</taxon>
        <taxon>Steinernema</taxon>
    </lineage>
</organism>
<proteinExistence type="predicted"/>
<evidence type="ECO:0000256" key="1">
    <source>
        <dbReference type="SAM" id="MobiDB-lite"/>
    </source>
</evidence>
<reference evidence="3" key="1">
    <citation type="submission" date="2016-11" db="UniProtKB">
        <authorList>
            <consortium name="WormBaseParasite"/>
        </authorList>
    </citation>
    <scope>IDENTIFICATION</scope>
</reference>
<feature type="compositionally biased region" description="Basic residues" evidence="1">
    <location>
        <begin position="48"/>
        <end position="64"/>
    </location>
</feature>